<evidence type="ECO:0008006" key="3">
    <source>
        <dbReference type="Google" id="ProtNLM"/>
    </source>
</evidence>
<keyword evidence="2" id="KW-1185">Reference proteome</keyword>
<dbReference type="EMBL" id="VOQF01000001">
    <property type="protein sequence ID" value="TXC93377.1"/>
    <property type="molecule type" value="Genomic_DNA"/>
</dbReference>
<dbReference type="AlphaFoldDB" id="A0A5C6W5X2"/>
<reference evidence="1 2" key="1">
    <citation type="journal article" date="2005" name="Int. J. Syst. Evol. Microbiol.">
        <title>Bacillus litoralis sp. nov., isolated from a tidal flat of the Yellow Sea in Korea.</title>
        <authorList>
            <person name="Yoon J.H."/>
            <person name="Oh T.K."/>
        </authorList>
    </citation>
    <scope>NUCLEOTIDE SEQUENCE [LARGE SCALE GENOMIC DNA]</scope>
    <source>
        <strain evidence="1 2">SW-211</strain>
    </source>
</reference>
<dbReference type="RefSeq" id="WP_146946236.1">
    <property type="nucleotide sequence ID" value="NZ_VOQF01000001.1"/>
</dbReference>
<evidence type="ECO:0000313" key="1">
    <source>
        <dbReference type="EMBL" id="TXC93377.1"/>
    </source>
</evidence>
<accession>A0A5C6W5X2</accession>
<evidence type="ECO:0000313" key="2">
    <source>
        <dbReference type="Proteomes" id="UP000321363"/>
    </source>
</evidence>
<dbReference type="Proteomes" id="UP000321363">
    <property type="component" value="Unassembled WGS sequence"/>
</dbReference>
<name>A0A5C6W5X2_9BACI</name>
<dbReference type="OrthoDB" id="2882638at2"/>
<organism evidence="1 2">
    <name type="scientific">Metabacillus litoralis</name>
    <dbReference type="NCBI Taxonomy" id="152268"/>
    <lineage>
        <taxon>Bacteria</taxon>
        <taxon>Bacillati</taxon>
        <taxon>Bacillota</taxon>
        <taxon>Bacilli</taxon>
        <taxon>Bacillales</taxon>
        <taxon>Bacillaceae</taxon>
        <taxon>Metabacillus</taxon>
    </lineage>
</organism>
<proteinExistence type="predicted"/>
<sequence>MERFFTKAEQWQQDNILLRVTYSKARVGTITFSGRVLQISPDHKQLLFYNDDTKSVLNLELNAIDDVLPFEN</sequence>
<gene>
    <name evidence="1" type="ORF">FS935_04085</name>
</gene>
<protein>
    <recommendedName>
        <fullName evidence="3">YolD-like family protein</fullName>
    </recommendedName>
</protein>
<comment type="caution">
    <text evidence="1">The sequence shown here is derived from an EMBL/GenBank/DDBJ whole genome shotgun (WGS) entry which is preliminary data.</text>
</comment>